<gene>
    <name evidence="1" type="ORF">HGB38_07645</name>
</gene>
<name>A0A7X6R2D1_9NOCA</name>
<comment type="caution">
    <text evidence="1">The sequence shown here is derived from an EMBL/GenBank/DDBJ whole genome shotgun (WGS) entry which is preliminary data.</text>
</comment>
<accession>A0A7X6R2D1</accession>
<dbReference type="Gene3D" id="3.90.1720.10">
    <property type="entry name" value="endopeptidase domain like (from Nostoc punctiforme)"/>
    <property type="match status" value="1"/>
</dbReference>
<dbReference type="AlphaFoldDB" id="A0A7X6R2D1"/>
<organism evidence="1 2">
    <name type="scientific">Nocardia gamkensis</name>
    <dbReference type="NCBI Taxonomy" id="352869"/>
    <lineage>
        <taxon>Bacteria</taxon>
        <taxon>Bacillati</taxon>
        <taxon>Actinomycetota</taxon>
        <taxon>Actinomycetes</taxon>
        <taxon>Mycobacteriales</taxon>
        <taxon>Nocardiaceae</taxon>
        <taxon>Nocardia</taxon>
    </lineage>
</organism>
<keyword evidence="2" id="KW-1185">Reference proteome</keyword>
<dbReference type="RefSeq" id="WP_062970353.1">
    <property type="nucleotide sequence ID" value="NZ_JAAXOS010000003.1"/>
</dbReference>
<dbReference type="Proteomes" id="UP000540698">
    <property type="component" value="Unassembled WGS sequence"/>
</dbReference>
<sequence>MTGTGISLDRAVEVTRTGDIWLFRGHSTADRVIRMTTNSPVNHVGMSVVIDDLPALIWHAELGRSLTDMWSGAAHRGAQLHNLRDAVLVWAHRYGQRAWLRQLDPSVSREMEDGALRAIARLDGTPFPTTAGMAGRWLRGRARLPRRAPSRSAARELENAYCAEIVAATYQAMGLLPSHRSPDWYDPGRFWSGDGLRLSGDYALSGEIAVRTPAQPSSGNTRT</sequence>
<evidence type="ECO:0008006" key="3">
    <source>
        <dbReference type="Google" id="ProtNLM"/>
    </source>
</evidence>
<protein>
    <recommendedName>
        <fullName evidence="3">Guanylate cyclase</fullName>
    </recommendedName>
</protein>
<dbReference type="EMBL" id="JAAXOS010000003">
    <property type="protein sequence ID" value="NKY26092.1"/>
    <property type="molecule type" value="Genomic_DNA"/>
</dbReference>
<dbReference type="InterPro" id="IPR038765">
    <property type="entry name" value="Papain-like_cys_pep_sf"/>
</dbReference>
<proteinExistence type="predicted"/>
<evidence type="ECO:0000313" key="2">
    <source>
        <dbReference type="Proteomes" id="UP000540698"/>
    </source>
</evidence>
<evidence type="ECO:0000313" key="1">
    <source>
        <dbReference type="EMBL" id="NKY26092.1"/>
    </source>
</evidence>
<reference evidence="1 2" key="1">
    <citation type="submission" date="2020-04" db="EMBL/GenBank/DDBJ databases">
        <title>MicrobeNet Type strains.</title>
        <authorList>
            <person name="Nicholson A.C."/>
        </authorList>
    </citation>
    <scope>NUCLEOTIDE SEQUENCE [LARGE SCALE GENOMIC DNA]</scope>
    <source>
        <strain evidence="1 2">DSM 44956</strain>
    </source>
</reference>
<dbReference type="SUPFAM" id="SSF54001">
    <property type="entry name" value="Cysteine proteinases"/>
    <property type="match status" value="1"/>
</dbReference>